<keyword evidence="6" id="KW-0274">FAD</keyword>
<dbReference type="Proteomes" id="UP000070700">
    <property type="component" value="Unassembled WGS sequence"/>
</dbReference>
<keyword evidence="8" id="KW-0560">Oxidoreductase</keyword>
<protein>
    <recommendedName>
        <fullName evidence="4">L-ornithine N(5)-monooxygenase [NAD(P)H]</fullName>
        <ecNumber evidence="4">1.14.13.196</ecNumber>
    </recommendedName>
</protein>
<dbReference type="EC" id="1.14.13.196" evidence="4"/>
<dbReference type="InterPro" id="IPR025700">
    <property type="entry name" value="Lys/Orn_oxygenase"/>
</dbReference>
<comment type="pathway">
    <text evidence="2">Siderophore biosynthesis.</text>
</comment>
<dbReference type="PANTHER" id="PTHR38663">
    <property type="match status" value="1"/>
</dbReference>
<comment type="similarity">
    <text evidence="3">Belongs to the lysine N(6)-hydroxylase/L-ornithine N(5)-oxygenase family.</text>
</comment>
<keyword evidence="7" id="KW-0521">NADP</keyword>
<comment type="cofactor">
    <cofactor evidence="1">
        <name>FAD</name>
        <dbReference type="ChEBI" id="CHEBI:57692"/>
    </cofactor>
</comment>
<evidence type="ECO:0000256" key="3">
    <source>
        <dbReference type="ARBA" id="ARBA00007588"/>
    </source>
</evidence>
<evidence type="ECO:0000256" key="5">
    <source>
        <dbReference type="ARBA" id="ARBA00022630"/>
    </source>
</evidence>
<proteinExistence type="inferred from homology"/>
<evidence type="ECO:0000256" key="10">
    <source>
        <dbReference type="ARBA" id="ARBA00049248"/>
    </source>
</evidence>
<dbReference type="Gene3D" id="3.50.50.60">
    <property type="entry name" value="FAD/NAD(P)-binding domain"/>
    <property type="match status" value="1"/>
</dbReference>
<dbReference type="OrthoDB" id="76038at2759"/>
<dbReference type="SUPFAM" id="SSF51905">
    <property type="entry name" value="FAD/NAD(P)-binding domain"/>
    <property type="match status" value="1"/>
</dbReference>
<dbReference type="GO" id="GO:0016491">
    <property type="term" value="F:oxidoreductase activity"/>
    <property type="evidence" value="ECO:0007669"/>
    <property type="project" value="UniProtKB-KW"/>
</dbReference>
<evidence type="ECO:0000313" key="11">
    <source>
        <dbReference type="EMBL" id="KUJ21073.1"/>
    </source>
</evidence>
<keyword evidence="12" id="KW-1185">Reference proteome</keyword>
<evidence type="ECO:0000256" key="6">
    <source>
        <dbReference type="ARBA" id="ARBA00022827"/>
    </source>
</evidence>
<evidence type="ECO:0000313" key="12">
    <source>
        <dbReference type="Proteomes" id="UP000070700"/>
    </source>
</evidence>
<comment type="catalytic activity">
    <reaction evidence="9">
        <text>L-ornithine + NADPH + O2 = N(5)-hydroxy-L-ornithine + NADP(+) + H2O</text>
        <dbReference type="Rhea" id="RHEA:41508"/>
        <dbReference type="ChEBI" id="CHEBI:15377"/>
        <dbReference type="ChEBI" id="CHEBI:15379"/>
        <dbReference type="ChEBI" id="CHEBI:46911"/>
        <dbReference type="ChEBI" id="CHEBI:57783"/>
        <dbReference type="ChEBI" id="CHEBI:58349"/>
        <dbReference type="ChEBI" id="CHEBI:78275"/>
        <dbReference type="EC" id="1.14.13.196"/>
    </reaction>
</comment>
<dbReference type="PANTHER" id="PTHR38663:SF1">
    <property type="entry name" value="L-ORNITHINE N(5)-MONOOXYGENASE"/>
    <property type="match status" value="1"/>
</dbReference>
<keyword evidence="5" id="KW-0285">Flavoprotein</keyword>
<comment type="catalytic activity">
    <reaction evidence="10">
        <text>L-ornithine + NADH + O2 = N(5)-hydroxy-L-ornithine + NAD(+) + H2O</text>
        <dbReference type="Rhea" id="RHEA:41512"/>
        <dbReference type="ChEBI" id="CHEBI:15377"/>
        <dbReference type="ChEBI" id="CHEBI:15379"/>
        <dbReference type="ChEBI" id="CHEBI:46911"/>
        <dbReference type="ChEBI" id="CHEBI:57540"/>
        <dbReference type="ChEBI" id="CHEBI:57945"/>
        <dbReference type="ChEBI" id="CHEBI:78275"/>
        <dbReference type="EC" id="1.14.13.196"/>
    </reaction>
</comment>
<dbReference type="InterPro" id="IPR036188">
    <property type="entry name" value="FAD/NAD-bd_sf"/>
</dbReference>
<evidence type="ECO:0000256" key="8">
    <source>
        <dbReference type="ARBA" id="ARBA00023002"/>
    </source>
</evidence>
<dbReference type="KEGG" id="psco:LY89DRAFT_704999"/>
<reference evidence="11 12" key="1">
    <citation type="submission" date="2015-10" db="EMBL/GenBank/DDBJ databases">
        <title>Full genome of DAOMC 229536 Phialocephala scopiformis, a fungal endophyte of spruce producing the potent anti-insectan compound rugulosin.</title>
        <authorList>
            <consortium name="DOE Joint Genome Institute"/>
            <person name="Walker A.K."/>
            <person name="Frasz S.L."/>
            <person name="Seifert K.A."/>
            <person name="Miller J.D."/>
            <person name="Mondo S.J."/>
            <person name="Labutti K."/>
            <person name="Lipzen A."/>
            <person name="Dockter R."/>
            <person name="Kennedy M."/>
            <person name="Grigoriev I.V."/>
            <person name="Spatafora J.W."/>
        </authorList>
    </citation>
    <scope>NUCLEOTIDE SEQUENCE [LARGE SCALE GENOMIC DNA]</scope>
    <source>
        <strain evidence="11 12">CBS 120377</strain>
    </source>
</reference>
<dbReference type="EMBL" id="KQ947408">
    <property type="protein sequence ID" value="KUJ21073.1"/>
    <property type="molecule type" value="Genomic_DNA"/>
</dbReference>
<dbReference type="Pfam" id="PF13434">
    <property type="entry name" value="Lys_Orn_oxgnase"/>
    <property type="match status" value="1"/>
</dbReference>
<evidence type="ECO:0000256" key="1">
    <source>
        <dbReference type="ARBA" id="ARBA00001974"/>
    </source>
</evidence>
<evidence type="ECO:0000256" key="2">
    <source>
        <dbReference type="ARBA" id="ARBA00004924"/>
    </source>
</evidence>
<organism evidence="11 12">
    <name type="scientific">Mollisia scopiformis</name>
    <name type="common">Conifer needle endophyte fungus</name>
    <name type="synonym">Phialocephala scopiformis</name>
    <dbReference type="NCBI Taxonomy" id="149040"/>
    <lineage>
        <taxon>Eukaryota</taxon>
        <taxon>Fungi</taxon>
        <taxon>Dikarya</taxon>
        <taxon>Ascomycota</taxon>
        <taxon>Pezizomycotina</taxon>
        <taxon>Leotiomycetes</taxon>
        <taxon>Helotiales</taxon>
        <taxon>Mollisiaceae</taxon>
        <taxon>Mollisia</taxon>
    </lineage>
</organism>
<name>A0A194XLL7_MOLSC</name>
<evidence type="ECO:0000256" key="4">
    <source>
        <dbReference type="ARBA" id="ARBA00012881"/>
    </source>
</evidence>
<dbReference type="AlphaFoldDB" id="A0A194XLL7"/>
<accession>A0A194XLL7</accession>
<evidence type="ECO:0000256" key="9">
    <source>
        <dbReference type="ARBA" id="ARBA00047598"/>
    </source>
</evidence>
<dbReference type="GeneID" id="28827145"/>
<sequence length="500" mass="56006">MSDEDTVIHDVLIIGTGPCGLAVTARLCEPFPSALFTENEHRRFHILRSSTQRRSKPTRTSRRLDTGTDRFVSGPCIANHGLDIKVLDANGDSWMSAWNEKFKALDISHLRSPIEDELKEIQGVVGKELSKHHRKKKKQREGKRTQEATYIDERNRQDYFRPSQALFRDYCQETVERYGLSGIVEKSRVLFISYDRSTTLFTVQSSTGKKEARTAILAIGSGQEPRIPFDSPFHNIPNTPAVRHIFDCFPPNSDSILPPPVLTGLSHSKTIAIIGGGLTSAQIAQVASYQNISKIHLILRGPLKTKHFDVDLCWLAKYKNESMSRFWKADEDYERWEMMKEARGGGSLNPEYREIVKRLWTTIRDGKWDEKQSGWSLELSDRNKIVQDIVVDQVIYATGEAANIGSVDAIRPILEECPIEVNEEVPLFVTGRLGGLRLGPAAGNLEGARLGAEFIAGKIAEISSAWRDGDDSNTGSGEEIDMGRLGLGRSNQFELLEGHT</sequence>
<dbReference type="RefSeq" id="XP_018075428.1">
    <property type="nucleotide sequence ID" value="XM_018217419.1"/>
</dbReference>
<gene>
    <name evidence="11" type="ORF">LY89DRAFT_704999</name>
</gene>
<dbReference type="InParanoid" id="A0A194XLL7"/>
<evidence type="ECO:0000256" key="7">
    <source>
        <dbReference type="ARBA" id="ARBA00022857"/>
    </source>
</evidence>